<evidence type="ECO:0000256" key="3">
    <source>
        <dbReference type="ARBA" id="ARBA00022801"/>
    </source>
</evidence>
<dbReference type="Gene3D" id="2.30.42.10">
    <property type="match status" value="1"/>
</dbReference>
<organism evidence="6 7">
    <name type="scientific">Arsenicicoccus bolidensis</name>
    <dbReference type="NCBI Taxonomy" id="229480"/>
    <lineage>
        <taxon>Bacteria</taxon>
        <taxon>Bacillati</taxon>
        <taxon>Actinomycetota</taxon>
        <taxon>Actinomycetes</taxon>
        <taxon>Micrococcales</taxon>
        <taxon>Intrasporangiaceae</taxon>
        <taxon>Arsenicicoccus</taxon>
    </lineage>
</organism>
<comment type="caution">
    <text evidence="6">The sequence shown here is derived from an EMBL/GenBank/DDBJ whole genome shotgun (WGS) entry which is preliminary data.</text>
</comment>
<evidence type="ECO:0000256" key="2">
    <source>
        <dbReference type="ARBA" id="ARBA00022670"/>
    </source>
</evidence>
<comment type="similarity">
    <text evidence="1">Belongs to the peptidase S1C family.</text>
</comment>
<dbReference type="PRINTS" id="PR00834">
    <property type="entry name" value="PROTEASES2C"/>
</dbReference>
<feature type="compositionally biased region" description="Low complexity" evidence="4">
    <location>
        <begin position="43"/>
        <end position="59"/>
    </location>
</feature>
<dbReference type="InterPro" id="IPR001940">
    <property type="entry name" value="Peptidase_S1C"/>
</dbReference>
<dbReference type="PROSITE" id="PS50106">
    <property type="entry name" value="PDZ"/>
    <property type="match status" value="1"/>
</dbReference>
<dbReference type="InterPro" id="IPR043504">
    <property type="entry name" value="Peptidase_S1_PA_chymotrypsin"/>
</dbReference>
<feature type="region of interest" description="Disordered" evidence="4">
    <location>
        <begin position="1"/>
        <end position="81"/>
    </location>
</feature>
<dbReference type="CDD" id="cd06779">
    <property type="entry name" value="cpPDZ_Deg_HtrA-like"/>
    <property type="match status" value="1"/>
</dbReference>
<dbReference type="SUPFAM" id="SSF50156">
    <property type="entry name" value="PDZ domain-like"/>
    <property type="match status" value="1"/>
</dbReference>
<dbReference type="RefSeq" id="WP_019284341.1">
    <property type="nucleotide sequence ID" value="NZ_JAKRCV010000011.1"/>
</dbReference>
<dbReference type="SUPFAM" id="SSF50494">
    <property type="entry name" value="Trypsin-like serine proteases"/>
    <property type="match status" value="1"/>
</dbReference>
<dbReference type="PANTHER" id="PTHR43343">
    <property type="entry name" value="PEPTIDASE S12"/>
    <property type="match status" value="1"/>
</dbReference>
<feature type="region of interest" description="Disordered" evidence="4">
    <location>
        <begin position="113"/>
        <end position="144"/>
    </location>
</feature>
<keyword evidence="7" id="KW-1185">Reference proteome</keyword>
<dbReference type="Pfam" id="PF13365">
    <property type="entry name" value="Trypsin_2"/>
    <property type="match status" value="1"/>
</dbReference>
<dbReference type="Pfam" id="PF13180">
    <property type="entry name" value="PDZ_2"/>
    <property type="match status" value="1"/>
</dbReference>
<evidence type="ECO:0000256" key="1">
    <source>
        <dbReference type="ARBA" id="ARBA00010541"/>
    </source>
</evidence>
<dbReference type="InterPro" id="IPR001478">
    <property type="entry name" value="PDZ"/>
</dbReference>
<dbReference type="EMBL" id="JAKRCV010000011">
    <property type="protein sequence ID" value="MCG7321382.1"/>
    <property type="molecule type" value="Genomic_DNA"/>
</dbReference>
<feature type="compositionally biased region" description="Polar residues" evidence="4">
    <location>
        <begin position="1"/>
        <end position="31"/>
    </location>
</feature>
<dbReference type="SMART" id="SM00228">
    <property type="entry name" value="PDZ"/>
    <property type="match status" value="1"/>
</dbReference>
<dbReference type="InterPro" id="IPR051201">
    <property type="entry name" value="Chloro_Bact_Ser_Proteases"/>
</dbReference>
<feature type="compositionally biased region" description="Gly residues" evidence="4">
    <location>
        <begin position="60"/>
        <end position="73"/>
    </location>
</feature>
<dbReference type="Proteomes" id="UP001521931">
    <property type="component" value="Unassembled WGS sequence"/>
</dbReference>
<reference evidence="6 7" key="1">
    <citation type="submission" date="2022-02" db="EMBL/GenBank/DDBJ databases">
        <title>Uncovering new skin microbiome diversity through culturing and metagenomics.</title>
        <authorList>
            <person name="Conlan S."/>
            <person name="Deming C."/>
            <person name="Nisc Comparative Sequencing Program N."/>
            <person name="Segre J.A."/>
        </authorList>
    </citation>
    <scope>NUCLEOTIDE SEQUENCE [LARGE SCALE GENOMIC DNA]</scope>
    <source>
        <strain evidence="6 7">ACRQZ</strain>
    </source>
</reference>
<gene>
    <name evidence="6" type="ORF">MHL29_05665</name>
</gene>
<evidence type="ECO:0000259" key="5">
    <source>
        <dbReference type="PROSITE" id="PS50106"/>
    </source>
</evidence>
<name>A0ABS9Q0I8_9MICO</name>
<feature type="domain" description="PDZ" evidence="5">
    <location>
        <begin position="360"/>
        <end position="425"/>
    </location>
</feature>
<dbReference type="PANTHER" id="PTHR43343:SF3">
    <property type="entry name" value="PROTEASE DO-LIKE 8, CHLOROPLASTIC"/>
    <property type="match status" value="1"/>
</dbReference>
<keyword evidence="2" id="KW-0645">Protease</keyword>
<evidence type="ECO:0000313" key="7">
    <source>
        <dbReference type="Proteomes" id="UP001521931"/>
    </source>
</evidence>
<dbReference type="InterPro" id="IPR036034">
    <property type="entry name" value="PDZ_sf"/>
</dbReference>
<accession>A0ABS9Q0I8</accession>
<dbReference type="InterPro" id="IPR009003">
    <property type="entry name" value="Peptidase_S1_PA"/>
</dbReference>
<proteinExistence type="inferred from homology"/>
<sequence>MNDQHQPGSQPPTQGDPQHTQEIPRHSSTQEIPRVVDPGSSNPYAAPGQPGSPGSPVAPGAGGAAYGQGGGAGPTAPRRRRSGWWQVPTAAVAAAALASGGTYALFAGRDGQTTTSSVSRTAPTANPARNTQPPLNQGGTNAPDWKATAQAVSPSVVSISVQSGSSGGEGSGVILDEQGHIVTNNHVVGESGSGAQIVVTLDDQRAYQAKVVGLDPSTDLAVIKLQGDVKDLKPIAVGNSDQIAVGAPVMAVGNPLGLSGTVTTGIVSALNRPVSTDRSSQGQQDGGLFGQQAADPVVTNAIQTSAPINPGNSGGALVNADGQLIGINSSIASMGSSTGGQAGSIGIGFAIPVNEVNSITDQLIKNGKAQHAFMGVSSKPAMVKDGGGQRVAAVIANVVSGSPADKAGLKTQDAIIAIDDEPVTGSLALVAQVRERTVGDTAKVTYLRGGERREVQITFAEKSSQ</sequence>
<dbReference type="Gene3D" id="2.40.10.10">
    <property type="entry name" value="Trypsin-like serine proteases"/>
    <property type="match status" value="2"/>
</dbReference>
<protein>
    <submittedName>
        <fullName evidence="6">Trypsin-like peptidase domain-containing protein</fullName>
    </submittedName>
</protein>
<evidence type="ECO:0000313" key="6">
    <source>
        <dbReference type="EMBL" id="MCG7321382.1"/>
    </source>
</evidence>
<keyword evidence="3" id="KW-0378">Hydrolase</keyword>
<evidence type="ECO:0000256" key="4">
    <source>
        <dbReference type="SAM" id="MobiDB-lite"/>
    </source>
</evidence>
<feature type="compositionally biased region" description="Polar residues" evidence="4">
    <location>
        <begin position="113"/>
        <end position="140"/>
    </location>
</feature>